<dbReference type="OrthoDB" id="2269034at2759"/>
<keyword evidence="1" id="KW-0175">Coiled coil</keyword>
<sequence>MRVPCSLCDKRLLRPERCSVQDGMPCSACTEDIELEREIKELESLIEKLHVKRRALRTVMNENHDQLINKLPPEIASKIFIHYSLPPGHFTNDNGSSPFHLGAVCQKWRQLAWSTPRLWSSILIKFKVTVPYPCQLLAEQLKHSADAPLTVALVAYSSRLIDDDVYLEVIKLLNKHSSRWHTMHIALPTRFLRHFCGSSGGNILNELIIRPFKKSTEGREAHDAATFSMKSQPSPTSLTLARYRLASIDIVWNCITGAKVEHLAVDECFELMRRAPLLESLLLFESIPSSGLFPIPTERIILPQLRSLEIWNTEDETIGPDILDRICAPSLKSWIHQTPEYSPSLGHLTSFIEQSSFSLKLLKIGGGRHLYDHLHTILHQLPSLESLELRFRFRNQDVPVDHFINRLCFSDDSSPFLPHLQTLAIGPRLPFPWEDLLRIFSQSHRRSLAVKIQAKAGFSHETADELLELVDAGINLRILRDGYGKSDLLEEHRARRQVGPLT</sequence>
<protein>
    <submittedName>
        <fullName evidence="2">Uncharacterized protein</fullName>
    </submittedName>
</protein>
<gene>
    <name evidence="2" type="ORF">M413DRAFT_447996</name>
</gene>
<evidence type="ECO:0000313" key="3">
    <source>
        <dbReference type="Proteomes" id="UP000053424"/>
    </source>
</evidence>
<organism evidence="2 3">
    <name type="scientific">Hebeloma cylindrosporum</name>
    <dbReference type="NCBI Taxonomy" id="76867"/>
    <lineage>
        <taxon>Eukaryota</taxon>
        <taxon>Fungi</taxon>
        <taxon>Dikarya</taxon>
        <taxon>Basidiomycota</taxon>
        <taxon>Agaricomycotina</taxon>
        <taxon>Agaricomycetes</taxon>
        <taxon>Agaricomycetidae</taxon>
        <taxon>Agaricales</taxon>
        <taxon>Agaricineae</taxon>
        <taxon>Hymenogastraceae</taxon>
        <taxon>Hebeloma</taxon>
    </lineage>
</organism>
<dbReference type="Gene3D" id="1.20.1280.50">
    <property type="match status" value="1"/>
</dbReference>
<reference evidence="2 3" key="1">
    <citation type="submission" date="2014-04" db="EMBL/GenBank/DDBJ databases">
        <authorList>
            <consortium name="DOE Joint Genome Institute"/>
            <person name="Kuo A."/>
            <person name="Gay G."/>
            <person name="Dore J."/>
            <person name="Kohler A."/>
            <person name="Nagy L.G."/>
            <person name="Floudas D."/>
            <person name="Copeland A."/>
            <person name="Barry K.W."/>
            <person name="Cichocki N."/>
            <person name="Veneault-Fourrey C."/>
            <person name="LaButti K."/>
            <person name="Lindquist E.A."/>
            <person name="Lipzen A."/>
            <person name="Lundell T."/>
            <person name="Morin E."/>
            <person name="Murat C."/>
            <person name="Sun H."/>
            <person name="Tunlid A."/>
            <person name="Henrissat B."/>
            <person name="Grigoriev I.V."/>
            <person name="Hibbett D.S."/>
            <person name="Martin F."/>
            <person name="Nordberg H.P."/>
            <person name="Cantor M.N."/>
            <person name="Hua S.X."/>
        </authorList>
    </citation>
    <scope>NUCLEOTIDE SEQUENCE [LARGE SCALE GENOMIC DNA]</scope>
    <source>
        <strain evidence="3">h7</strain>
    </source>
</reference>
<dbReference type="InterPro" id="IPR032675">
    <property type="entry name" value="LRR_dom_sf"/>
</dbReference>
<proteinExistence type="predicted"/>
<dbReference type="AlphaFoldDB" id="A0A0C3C3V4"/>
<reference evidence="3" key="2">
    <citation type="submission" date="2015-01" db="EMBL/GenBank/DDBJ databases">
        <title>Evolutionary Origins and Diversification of the Mycorrhizal Mutualists.</title>
        <authorList>
            <consortium name="DOE Joint Genome Institute"/>
            <consortium name="Mycorrhizal Genomics Consortium"/>
            <person name="Kohler A."/>
            <person name="Kuo A."/>
            <person name="Nagy L.G."/>
            <person name="Floudas D."/>
            <person name="Copeland A."/>
            <person name="Barry K.W."/>
            <person name="Cichocki N."/>
            <person name="Veneault-Fourrey C."/>
            <person name="LaButti K."/>
            <person name="Lindquist E.A."/>
            <person name="Lipzen A."/>
            <person name="Lundell T."/>
            <person name="Morin E."/>
            <person name="Murat C."/>
            <person name="Riley R."/>
            <person name="Ohm R."/>
            <person name="Sun H."/>
            <person name="Tunlid A."/>
            <person name="Henrissat B."/>
            <person name="Grigoriev I.V."/>
            <person name="Hibbett D.S."/>
            <person name="Martin F."/>
        </authorList>
    </citation>
    <scope>NUCLEOTIDE SEQUENCE [LARGE SCALE GENOMIC DNA]</scope>
    <source>
        <strain evidence="3">h7</strain>
    </source>
</reference>
<dbReference type="Gene3D" id="3.80.10.10">
    <property type="entry name" value="Ribonuclease Inhibitor"/>
    <property type="match status" value="1"/>
</dbReference>
<dbReference type="SUPFAM" id="SSF81383">
    <property type="entry name" value="F-box domain"/>
    <property type="match status" value="1"/>
</dbReference>
<evidence type="ECO:0000313" key="2">
    <source>
        <dbReference type="EMBL" id="KIM38261.1"/>
    </source>
</evidence>
<evidence type="ECO:0000256" key="1">
    <source>
        <dbReference type="SAM" id="Coils"/>
    </source>
</evidence>
<keyword evidence="3" id="KW-1185">Reference proteome</keyword>
<feature type="coiled-coil region" evidence="1">
    <location>
        <begin position="32"/>
        <end position="59"/>
    </location>
</feature>
<dbReference type="InterPro" id="IPR036047">
    <property type="entry name" value="F-box-like_dom_sf"/>
</dbReference>
<dbReference type="SUPFAM" id="SSF52047">
    <property type="entry name" value="RNI-like"/>
    <property type="match status" value="1"/>
</dbReference>
<name>A0A0C3C3V4_HEBCY</name>
<accession>A0A0C3C3V4</accession>
<dbReference type="EMBL" id="KN831792">
    <property type="protein sequence ID" value="KIM38261.1"/>
    <property type="molecule type" value="Genomic_DNA"/>
</dbReference>
<dbReference type="HOGENOM" id="CLU_018544_14_1_1"/>
<dbReference type="Proteomes" id="UP000053424">
    <property type="component" value="Unassembled WGS sequence"/>
</dbReference>